<dbReference type="InterPro" id="IPR030679">
    <property type="entry name" value="ABC_ATPase_HisP-typ"/>
</dbReference>
<evidence type="ECO:0000313" key="8">
    <source>
        <dbReference type="EMBL" id="PNV67043.1"/>
    </source>
</evidence>
<keyword evidence="3" id="KW-0547">Nucleotide-binding</keyword>
<dbReference type="EC" id="7.4.2.1" evidence="5"/>
<evidence type="ECO:0000256" key="2">
    <source>
        <dbReference type="ARBA" id="ARBA00022448"/>
    </source>
</evidence>
<comment type="catalytic activity">
    <reaction evidence="6">
        <text>a polar amino acid(out) + ATP + H2O = a polar amino acid(in) + ADP + phosphate + H(+)</text>
        <dbReference type="Rhea" id="RHEA:14673"/>
        <dbReference type="ChEBI" id="CHEBI:15377"/>
        <dbReference type="ChEBI" id="CHEBI:15378"/>
        <dbReference type="ChEBI" id="CHEBI:30616"/>
        <dbReference type="ChEBI" id="CHEBI:43474"/>
        <dbReference type="ChEBI" id="CHEBI:62031"/>
        <dbReference type="ChEBI" id="CHEBI:456216"/>
        <dbReference type="EC" id="7.4.2.1"/>
    </reaction>
    <physiologicalReaction direction="left-to-right" evidence="6">
        <dbReference type="Rhea" id="RHEA:14674"/>
    </physiologicalReaction>
</comment>
<dbReference type="PIRSF" id="PIRSF039085">
    <property type="entry name" value="ABC_ATPase_HisP"/>
    <property type="match status" value="1"/>
</dbReference>
<dbReference type="InterPro" id="IPR050086">
    <property type="entry name" value="MetN_ABC_transporter-like"/>
</dbReference>
<comment type="caution">
    <text evidence="8">The sequence shown here is derived from an EMBL/GenBank/DDBJ whole genome shotgun (WGS) entry which is preliminary data.</text>
</comment>
<comment type="similarity">
    <text evidence="1">Belongs to the ABC transporter superfamily.</text>
</comment>
<name>A0A2K2U9P0_9ACTN</name>
<dbReference type="AlphaFoldDB" id="A0A2K2U9P0"/>
<keyword evidence="4 8" id="KW-0067">ATP-binding</keyword>
<evidence type="ECO:0000256" key="5">
    <source>
        <dbReference type="ARBA" id="ARBA00038850"/>
    </source>
</evidence>
<dbReference type="GO" id="GO:0005524">
    <property type="term" value="F:ATP binding"/>
    <property type="evidence" value="ECO:0007669"/>
    <property type="project" value="UniProtKB-KW"/>
</dbReference>
<dbReference type="FunFam" id="3.40.50.300:FF:000020">
    <property type="entry name" value="Amino acid ABC transporter ATP-binding component"/>
    <property type="match status" value="1"/>
</dbReference>
<accession>A0A2K2U9P0</accession>
<evidence type="ECO:0000313" key="9">
    <source>
        <dbReference type="Proteomes" id="UP000236197"/>
    </source>
</evidence>
<feature type="domain" description="ABC transporter" evidence="7">
    <location>
        <begin position="5"/>
        <end position="239"/>
    </location>
</feature>
<evidence type="ECO:0000256" key="6">
    <source>
        <dbReference type="ARBA" id="ARBA00047624"/>
    </source>
</evidence>
<dbReference type="CDD" id="cd03262">
    <property type="entry name" value="ABC_HisP_GlnQ"/>
    <property type="match status" value="1"/>
</dbReference>
<dbReference type="Pfam" id="PF00005">
    <property type="entry name" value="ABC_tran"/>
    <property type="match status" value="1"/>
</dbReference>
<reference evidence="9" key="1">
    <citation type="submission" date="2018-01" db="EMBL/GenBank/DDBJ databases">
        <title>Rubneribacter badeniensis gen. nov., sp. nov., and Colonibacter rubneri, gen. nov., sp. nov., WGS of new members of the Eggerthellaceae.</title>
        <authorList>
            <person name="Danylec N."/>
            <person name="Stoll D.A."/>
            <person name="Doetsch A."/>
            <person name="Kulling S.E."/>
            <person name="Huch M."/>
        </authorList>
    </citation>
    <scope>NUCLEOTIDE SEQUENCE [LARGE SCALE GENOMIC DNA]</scope>
    <source>
        <strain evidence="9">ResAG-96</strain>
    </source>
</reference>
<dbReference type="RefSeq" id="WP_103265679.1">
    <property type="nucleotide sequence ID" value="NZ_CABMLE010000014.1"/>
</dbReference>
<dbReference type="SMART" id="SM00382">
    <property type="entry name" value="AAA"/>
    <property type="match status" value="1"/>
</dbReference>
<dbReference type="GO" id="GO:0015426">
    <property type="term" value="F:ATPase-coupled polar amino acid-transporter activity"/>
    <property type="evidence" value="ECO:0007669"/>
    <property type="project" value="UniProtKB-EC"/>
</dbReference>
<dbReference type="Gene3D" id="3.40.50.300">
    <property type="entry name" value="P-loop containing nucleotide triphosphate hydrolases"/>
    <property type="match status" value="1"/>
</dbReference>
<dbReference type="PROSITE" id="PS00211">
    <property type="entry name" value="ABC_TRANSPORTER_1"/>
    <property type="match status" value="1"/>
</dbReference>
<proteinExistence type="inferred from homology"/>
<dbReference type="InterPro" id="IPR017871">
    <property type="entry name" value="ABC_transporter-like_CS"/>
</dbReference>
<dbReference type="InterPro" id="IPR003439">
    <property type="entry name" value="ABC_transporter-like_ATP-bd"/>
</dbReference>
<dbReference type="InterPro" id="IPR027417">
    <property type="entry name" value="P-loop_NTPase"/>
</dbReference>
<dbReference type="InterPro" id="IPR003593">
    <property type="entry name" value="AAA+_ATPase"/>
</dbReference>
<evidence type="ECO:0000256" key="4">
    <source>
        <dbReference type="ARBA" id="ARBA00022840"/>
    </source>
</evidence>
<dbReference type="SUPFAM" id="SSF52540">
    <property type="entry name" value="P-loop containing nucleoside triphosphate hydrolases"/>
    <property type="match status" value="1"/>
</dbReference>
<dbReference type="Proteomes" id="UP000236197">
    <property type="component" value="Unassembled WGS sequence"/>
</dbReference>
<dbReference type="PANTHER" id="PTHR43166:SF4">
    <property type="entry name" value="PHOSPHONATES IMPORT ATP-BINDING PROTEIN PHNC"/>
    <property type="match status" value="1"/>
</dbReference>
<keyword evidence="2" id="KW-0813">Transport</keyword>
<evidence type="ECO:0000256" key="3">
    <source>
        <dbReference type="ARBA" id="ARBA00022741"/>
    </source>
</evidence>
<protein>
    <recommendedName>
        <fullName evidence="5">ABC-type polar-amino-acid transporter</fullName>
        <ecNumber evidence="5">7.4.2.1</ecNumber>
    </recommendedName>
</protein>
<evidence type="ECO:0000256" key="1">
    <source>
        <dbReference type="ARBA" id="ARBA00005417"/>
    </source>
</evidence>
<gene>
    <name evidence="8" type="primary">glnQ</name>
    <name evidence="8" type="ORF">C2L71_10120</name>
</gene>
<dbReference type="EMBL" id="PPEK01000014">
    <property type="protein sequence ID" value="PNV67043.1"/>
    <property type="molecule type" value="Genomic_DNA"/>
</dbReference>
<organism evidence="8 9">
    <name type="scientific">Enteroscipio rubneri</name>
    <dbReference type="NCBI Taxonomy" id="2070686"/>
    <lineage>
        <taxon>Bacteria</taxon>
        <taxon>Bacillati</taxon>
        <taxon>Actinomycetota</taxon>
        <taxon>Coriobacteriia</taxon>
        <taxon>Eggerthellales</taxon>
        <taxon>Eggerthellaceae</taxon>
        <taxon>Enteroscipio</taxon>
    </lineage>
</organism>
<keyword evidence="9" id="KW-1185">Reference proteome</keyword>
<dbReference type="PROSITE" id="PS50893">
    <property type="entry name" value="ABC_TRANSPORTER_2"/>
    <property type="match status" value="1"/>
</dbReference>
<dbReference type="OrthoDB" id="3175865at2"/>
<evidence type="ECO:0000259" key="7">
    <source>
        <dbReference type="PROSITE" id="PS50893"/>
    </source>
</evidence>
<dbReference type="PANTHER" id="PTHR43166">
    <property type="entry name" value="AMINO ACID IMPORT ATP-BINDING PROTEIN"/>
    <property type="match status" value="1"/>
</dbReference>
<sequence length="243" mass="26661">MADAITVTDIYKNFGAVEALKGVSLKVEEGEKVVVIGPSGSGKSVLIRCVNGLETPDRGTVVVDGMDLSDRKVNARALARDVAMVFQSYNLYPHKTVLENVTLAPIKVLKVPHEQAERDGRAYLERVGLSDKVDKYPDQLSGGQQQRVAIARALNMHPKIMLLDEPTSALDPEMVQEVLDVIKSLAETNMTIVMVTHEMGLAREAADKVVFMENGLVVDQGTPHYLFDETDNARVKSFLSKIL</sequence>
<dbReference type="GO" id="GO:0016887">
    <property type="term" value="F:ATP hydrolysis activity"/>
    <property type="evidence" value="ECO:0007669"/>
    <property type="project" value="InterPro"/>
</dbReference>